<dbReference type="OrthoDB" id="9797769at2"/>
<dbReference type="Pfam" id="PF00072">
    <property type="entry name" value="Response_reg"/>
    <property type="match status" value="1"/>
</dbReference>
<dbReference type="SMART" id="SM00448">
    <property type="entry name" value="REC"/>
    <property type="match status" value="1"/>
</dbReference>
<dbReference type="PANTHER" id="PTHR44520">
    <property type="entry name" value="RESPONSE REGULATOR RCP1-RELATED"/>
    <property type="match status" value="1"/>
</dbReference>
<dbReference type="AlphaFoldDB" id="T0FAQ3"/>
<dbReference type="EMBL" id="AHMO02000008">
    <property type="protein sequence ID" value="EQA44612.1"/>
    <property type="molecule type" value="Genomic_DNA"/>
</dbReference>
<dbReference type="RefSeq" id="WP_010571869.1">
    <property type="nucleotide sequence ID" value="NZ_AHMO02000008.1"/>
</dbReference>
<protein>
    <submittedName>
        <fullName evidence="3">Response regulator receiver domain protein</fullName>
    </submittedName>
</protein>
<evidence type="ECO:0000259" key="2">
    <source>
        <dbReference type="PROSITE" id="PS50110"/>
    </source>
</evidence>
<dbReference type="CDD" id="cd17557">
    <property type="entry name" value="REC_Rcp-like"/>
    <property type="match status" value="1"/>
</dbReference>
<dbReference type="GO" id="GO:0000160">
    <property type="term" value="P:phosphorelay signal transduction system"/>
    <property type="evidence" value="ECO:0007669"/>
    <property type="project" value="InterPro"/>
</dbReference>
<dbReference type="Proteomes" id="UP000015454">
    <property type="component" value="Unassembled WGS sequence"/>
</dbReference>
<dbReference type="SUPFAM" id="SSF52172">
    <property type="entry name" value="CheY-like"/>
    <property type="match status" value="1"/>
</dbReference>
<dbReference type="InterPro" id="IPR001789">
    <property type="entry name" value="Sig_transdc_resp-reg_receiver"/>
</dbReference>
<feature type="modified residue" description="4-aspartylphosphate" evidence="1">
    <location>
        <position position="69"/>
    </location>
</feature>
<proteinExistence type="predicted"/>
<dbReference type="PROSITE" id="PS50110">
    <property type="entry name" value="RESPONSE_REGULATORY"/>
    <property type="match status" value="1"/>
</dbReference>
<keyword evidence="1" id="KW-0597">Phosphoprotein</keyword>
<dbReference type="STRING" id="1049789.LEP1GSC050_3777"/>
<keyword evidence="4" id="KW-1185">Reference proteome</keyword>
<feature type="domain" description="Response regulatory" evidence="2">
    <location>
        <begin position="8"/>
        <end position="136"/>
    </location>
</feature>
<evidence type="ECO:0000313" key="3">
    <source>
        <dbReference type="EMBL" id="EQA44612.1"/>
    </source>
</evidence>
<comment type="caution">
    <text evidence="3">The sequence shown here is derived from an EMBL/GenBank/DDBJ whole genome shotgun (WGS) entry which is preliminary data.</text>
</comment>
<name>T0FAQ3_9LEPT</name>
<gene>
    <name evidence="3" type="ORF">LEP1GSC050_3777</name>
</gene>
<reference evidence="3" key="1">
    <citation type="submission" date="2013-05" db="EMBL/GenBank/DDBJ databases">
        <authorList>
            <person name="Harkins D.M."/>
            <person name="Durkin A.S."/>
            <person name="Brinkac L.M."/>
            <person name="Haft D.H."/>
            <person name="Selengut J.D."/>
            <person name="Sanka R."/>
            <person name="DePew J."/>
            <person name="Purushe J."/>
            <person name="Hartskeerl R.A."/>
            <person name="Ahmed A."/>
            <person name="van der Linden H."/>
            <person name="Goris M.G.A."/>
            <person name="Vinetz J.M."/>
            <person name="Sutton G.G."/>
            <person name="Nierman W.C."/>
            <person name="Fouts D.E."/>
        </authorList>
    </citation>
    <scope>NUCLEOTIDE SEQUENCE [LARGE SCALE GENOMIC DNA]</scope>
    <source>
        <strain evidence="3">5399</strain>
    </source>
</reference>
<accession>T0FAQ3</accession>
<evidence type="ECO:0000256" key="1">
    <source>
        <dbReference type="PROSITE-ProRule" id="PRU00169"/>
    </source>
</evidence>
<sequence>MSSSGNFEILYAEDNPNDAELTMRGFKKNNLINNVIHVRDGEEALEFLYCKGKFDKRIANEFPLFVLLDLKMPKVDGLEVLRTMKGDDNLKMIPVVMLTSSSEERDIVESYKLGVNSYIVKPVEFEKLVITVAEIGQYWCILNKSVS</sequence>
<dbReference type="Gene3D" id="3.40.50.2300">
    <property type="match status" value="1"/>
</dbReference>
<organism evidence="3 4">
    <name type="scientific">Leptospira broomii serovar Hurstbridge str. 5399</name>
    <dbReference type="NCBI Taxonomy" id="1049789"/>
    <lineage>
        <taxon>Bacteria</taxon>
        <taxon>Pseudomonadati</taxon>
        <taxon>Spirochaetota</taxon>
        <taxon>Spirochaetia</taxon>
        <taxon>Leptospirales</taxon>
        <taxon>Leptospiraceae</taxon>
        <taxon>Leptospira</taxon>
    </lineage>
</organism>
<dbReference type="InterPro" id="IPR052893">
    <property type="entry name" value="TCS_response_regulator"/>
</dbReference>
<dbReference type="InterPro" id="IPR011006">
    <property type="entry name" value="CheY-like_superfamily"/>
</dbReference>
<evidence type="ECO:0000313" key="4">
    <source>
        <dbReference type="Proteomes" id="UP000015454"/>
    </source>
</evidence>
<dbReference type="PANTHER" id="PTHR44520:SF1">
    <property type="entry name" value="TWO-COMPONENT SYSTEM REGULATORY PROTEIN"/>
    <property type="match status" value="1"/>
</dbReference>